<evidence type="ECO:0000313" key="2">
    <source>
        <dbReference type="Proteomes" id="UP001595872"/>
    </source>
</evidence>
<organism evidence="1 2">
    <name type="scientific">Actinomadura gamaensis</name>
    <dbReference type="NCBI Taxonomy" id="1763541"/>
    <lineage>
        <taxon>Bacteria</taxon>
        <taxon>Bacillati</taxon>
        <taxon>Actinomycetota</taxon>
        <taxon>Actinomycetes</taxon>
        <taxon>Streptosporangiales</taxon>
        <taxon>Thermomonosporaceae</taxon>
        <taxon>Actinomadura</taxon>
    </lineage>
</organism>
<reference evidence="2" key="1">
    <citation type="journal article" date="2019" name="Int. J. Syst. Evol. Microbiol.">
        <title>The Global Catalogue of Microorganisms (GCM) 10K type strain sequencing project: providing services to taxonomists for standard genome sequencing and annotation.</title>
        <authorList>
            <consortium name="The Broad Institute Genomics Platform"/>
            <consortium name="The Broad Institute Genome Sequencing Center for Infectious Disease"/>
            <person name="Wu L."/>
            <person name="Ma J."/>
        </authorList>
    </citation>
    <scope>NUCLEOTIDE SEQUENCE [LARGE SCALE GENOMIC DNA]</scope>
    <source>
        <strain evidence="2">KLKA75</strain>
    </source>
</reference>
<protein>
    <submittedName>
        <fullName evidence="1">Uncharacterized protein</fullName>
    </submittedName>
</protein>
<dbReference type="EMBL" id="JBHSIT010000012">
    <property type="protein sequence ID" value="MFC4912541.1"/>
    <property type="molecule type" value="Genomic_DNA"/>
</dbReference>
<sequence length="477" mass="52784">MLEREVPSTNHDRVRSLSTLGNLLSFWFADRPHGCAPVSSIGSLPAHYARVIRHRRNRSMSSAHQELKSALQALTYTDERWENLRESTGDIPVFSDTVLELLRTNCGPTIPEAFSSLRHSLTSVSTCSLLDASELPYARELDSLFPLFGSLVSTRLAWDRSSPDGDRPPVSEEIVQRTLLTDAEGRPQYDSELFAGMVGSHYELRATVVTAEELGLAAENAPPEGWLDWCAPAVAALSNALRDQQATGRRLVAAAENPSRRAQAIDDPRYGNATLLVSAFEGRPLNDTAEWRTSDVIWRFKRAIDHPRFPHELAPVISHLDLLITDLEEDPWLWDEILGGVDVSPGIEPLDALADLRAQLMDPHPRPPRPTLKELPLSGWELRFRFPGLAAFGEGRPDVSGRKLVEDVAAAHEPCRIGLPPLIGEIAELVALLPDEEDVDRAMAHLGATGTGWRPILEGMVTNLTAHVWAHDEERRG</sequence>
<proteinExistence type="predicted"/>
<dbReference type="Proteomes" id="UP001595872">
    <property type="component" value="Unassembled WGS sequence"/>
</dbReference>
<keyword evidence="2" id="KW-1185">Reference proteome</keyword>
<accession>A0ABV9U816</accession>
<gene>
    <name evidence="1" type="ORF">ACFPCY_34935</name>
</gene>
<evidence type="ECO:0000313" key="1">
    <source>
        <dbReference type="EMBL" id="MFC4912541.1"/>
    </source>
</evidence>
<dbReference type="RefSeq" id="WP_378262549.1">
    <property type="nucleotide sequence ID" value="NZ_JBHSIT010000012.1"/>
</dbReference>
<name>A0ABV9U816_9ACTN</name>
<comment type="caution">
    <text evidence="1">The sequence shown here is derived from an EMBL/GenBank/DDBJ whole genome shotgun (WGS) entry which is preliminary data.</text>
</comment>